<dbReference type="PANTHER" id="PTHR33240:SF17">
    <property type="entry name" value="EUKARYOTIC PEPTIDE CHAIN RELEASE FACTOR GTP-BINDING SUBUNIT-LIKE"/>
    <property type="match status" value="1"/>
</dbReference>
<protein>
    <submittedName>
        <fullName evidence="3">Uncharacterized protein LOC109011717</fullName>
    </submittedName>
</protein>
<sequence>MFSKEDDERALYLQDDALVVTMQIANFVMWRILIDNDSSTDILFWVMRISLDHQCPASMPLKGFFGDVIQPIGAITMSVYVGKAPRTSATMTEFLVSSYNAILGRPMLNNFKAIMSTYHLKMKFTTNTRVGEVKGEQVLARECYVQEPKCGGKDVRTQKMTAGAPPPPCLVDQDNKV</sequence>
<dbReference type="Proteomes" id="UP000235220">
    <property type="component" value="Chromosome 12"/>
</dbReference>
<evidence type="ECO:0000256" key="1">
    <source>
        <dbReference type="SAM" id="MobiDB-lite"/>
    </source>
</evidence>
<dbReference type="PANTHER" id="PTHR33240">
    <property type="entry name" value="OS08G0508500 PROTEIN"/>
    <property type="match status" value="1"/>
</dbReference>
<dbReference type="GeneID" id="109011717"/>
<name>A0A2I4GXE3_JUGRE</name>
<dbReference type="AlphaFoldDB" id="A0A2I4GXE3"/>
<organism evidence="2 3">
    <name type="scientific">Juglans regia</name>
    <name type="common">English walnut</name>
    <dbReference type="NCBI Taxonomy" id="51240"/>
    <lineage>
        <taxon>Eukaryota</taxon>
        <taxon>Viridiplantae</taxon>
        <taxon>Streptophyta</taxon>
        <taxon>Embryophyta</taxon>
        <taxon>Tracheophyta</taxon>
        <taxon>Spermatophyta</taxon>
        <taxon>Magnoliopsida</taxon>
        <taxon>eudicotyledons</taxon>
        <taxon>Gunneridae</taxon>
        <taxon>Pentapetalae</taxon>
        <taxon>rosids</taxon>
        <taxon>fabids</taxon>
        <taxon>Fagales</taxon>
        <taxon>Juglandaceae</taxon>
        <taxon>Juglans</taxon>
    </lineage>
</organism>
<reference evidence="3" key="1">
    <citation type="submission" date="2025-08" db="UniProtKB">
        <authorList>
            <consortium name="RefSeq"/>
        </authorList>
    </citation>
    <scope>IDENTIFICATION</scope>
    <source>
        <tissue evidence="3">Leaves</tissue>
    </source>
</reference>
<dbReference type="OrthoDB" id="903981at2759"/>
<evidence type="ECO:0000313" key="3">
    <source>
        <dbReference type="RefSeq" id="XP_018848558.1"/>
    </source>
</evidence>
<proteinExistence type="predicted"/>
<dbReference type="InParanoid" id="A0A2I4GXE3"/>
<accession>A0A2I4GXE3</accession>
<dbReference type="KEGG" id="jre:109011717"/>
<gene>
    <name evidence="3" type="primary">LOC109011717</name>
</gene>
<evidence type="ECO:0000313" key="2">
    <source>
        <dbReference type="Proteomes" id="UP000235220"/>
    </source>
</evidence>
<keyword evidence="2" id="KW-1185">Reference proteome</keyword>
<feature type="region of interest" description="Disordered" evidence="1">
    <location>
        <begin position="158"/>
        <end position="177"/>
    </location>
</feature>
<dbReference type="RefSeq" id="XP_018848558.1">
    <property type="nucleotide sequence ID" value="XM_018993013.1"/>
</dbReference>